<evidence type="ECO:0000313" key="3">
    <source>
        <dbReference type="Proteomes" id="UP000189796"/>
    </source>
</evidence>
<reference evidence="2 3" key="1">
    <citation type="submission" date="2016-11" db="EMBL/GenBank/DDBJ databases">
        <authorList>
            <person name="Jaros S."/>
            <person name="Januszkiewicz K."/>
            <person name="Wedrychowicz H."/>
        </authorList>
    </citation>
    <scope>NUCLEOTIDE SEQUENCE [LARGE SCALE GENOMIC DNA]</scope>
    <source>
        <strain evidence="2 3">GAS138</strain>
    </source>
</reference>
<feature type="domain" description="Amidohydrolase-related" evidence="1">
    <location>
        <begin position="7"/>
        <end position="263"/>
    </location>
</feature>
<dbReference type="EMBL" id="LT670817">
    <property type="protein sequence ID" value="SHH87151.1"/>
    <property type="molecule type" value="Genomic_DNA"/>
</dbReference>
<protein>
    <submittedName>
        <fullName evidence="2">Predicted metal-dependent hydrolase, TIM-barrel fold</fullName>
    </submittedName>
</protein>
<evidence type="ECO:0000259" key="1">
    <source>
        <dbReference type="Pfam" id="PF04909"/>
    </source>
</evidence>
<sequence length="267" mass="29743">MPDSFKIDAHVHVFTSDMPLIDNPRHAPTYSFTHEELIETLDRNGVDRAVIAAASPWGDYNDYILAALRAHPNRLRGTAIFKRPVERVVLEAMSRDGFVGVRLPFIGLPELPDITTFEYRALFRRLADLGWHVHPHVEGEDLPKILPTLEASGVKIVVDHLGRPDPKSGVNSAGFKALLRSIDTGRTWVKISGGYRLGPQARDYARELLRAAGPDRLVWASDCPFVGHEGQFPYRTTIDWLVEAIPAAAARAKIFGATARDLYFNGK</sequence>
<dbReference type="Gene3D" id="3.20.20.140">
    <property type="entry name" value="Metal-dependent hydrolases"/>
    <property type="match status" value="1"/>
</dbReference>
<evidence type="ECO:0000313" key="2">
    <source>
        <dbReference type="EMBL" id="SHH87151.1"/>
    </source>
</evidence>
<dbReference type="OrthoDB" id="9787654at2"/>
<dbReference type="PANTHER" id="PTHR35563:SF2">
    <property type="entry name" value="BARREL METAL-DEPENDENT HYDROLASE, PUTATIVE (AFU_ORTHOLOGUE AFUA_1G16240)-RELATED"/>
    <property type="match status" value="1"/>
</dbReference>
<name>A0A1M5WI27_9BRAD</name>
<dbReference type="InterPro" id="IPR032466">
    <property type="entry name" value="Metal_Hydrolase"/>
</dbReference>
<dbReference type="GO" id="GO:0016787">
    <property type="term" value="F:hydrolase activity"/>
    <property type="evidence" value="ECO:0007669"/>
    <property type="project" value="UniProtKB-KW"/>
</dbReference>
<proteinExistence type="predicted"/>
<dbReference type="InterPro" id="IPR052358">
    <property type="entry name" value="Aro_Compnd_Degr_Hydrolases"/>
</dbReference>
<dbReference type="Pfam" id="PF04909">
    <property type="entry name" value="Amidohydro_2"/>
    <property type="match status" value="1"/>
</dbReference>
<dbReference type="AlphaFoldDB" id="A0A1M5WI27"/>
<dbReference type="PANTHER" id="PTHR35563">
    <property type="entry name" value="BARREL METAL-DEPENDENT HYDROLASE, PUTATIVE (AFU_ORTHOLOGUE AFUA_1G16240)-RELATED"/>
    <property type="match status" value="1"/>
</dbReference>
<dbReference type="InterPro" id="IPR006680">
    <property type="entry name" value="Amidohydro-rel"/>
</dbReference>
<organism evidence="2 3">
    <name type="scientific">Bradyrhizobium erythrophlei</name>
    <dbReference type="NCBI Taxonomy" id="1437360"/>
    <lineage>
        <taxon>Bacteria</taxon>
        <taxon>Pseudomonadati</taxon>
        <taxon>Pseudomonadota</taxon>
        <taxon>Alphaproteobacteria</taxon>
        <taxon>Hyphomicrobiales</taxon>
        <taxon>Nitrobacteraceae</taxon>
        <taxon>Bradyrhizobium</taxon>
    </lineage>
</organism>
<keyword evidence="2" id="KW-0378">Hydrolase</keyword>
<dbReference type="SUPFAM" id="SSF51556">
    <property type="entry name" value="Metallo-dependent hydrolases"/>
    <property type="match status" value="1"/>
</dbReference>
<dbReference type="RefSeq" id="WP_079604958.1">
    <property type="nucleotide sequence ID" value="NZ_LT670817.1"/>
</dbReference>
<dbReference type="Proteomes" id="UP000189796">
    <property type="component" value="Chromosome I"/>
</dbReference>
<gene>
    <name evidence="2" type="ORF">SAMN05443248_6595</name>
</gene>
<accession>A0A1M5WI27</accession>